<keyword evidence="1" id="KW-1133">Transmembrane helix</keyword>
<dbReference type="AlphaFoldDB" id="A0A1F5LFI1"/>
<sequence length="174" mass="19085">MASGLIFNPQTLLQTIPLATSTATLAHALLELITNNAFLTPSIRQTSDKVLPTWYNQVFKRAIWTVVALNMSTISSATATLFFNKYHPSQSRPLQTTFFYWVGLVGAIGHLAFVPFVAGPARRIFEDSRVQEDQGESGVGATADMEMWLSVHRVRMVVADLPACIAFVGAILTL</sequence>
<evidence type="ECO:0008006" key="4">
    <source>
        <dbReference type="Google" id="ProtNLM"/>
    </source>
</evidence>
<dbReference type="OrthoDB" id="1523883at2759"/>
<dbReference type="GeneID" id="34577234"/>
<evidence type="ECO:0000313" key="2">
    <source>
        <dbReference type="EMBL" id="OGE51962.1"/>
    </source>
</evidence>
<proteinExistence type="predicted"/>
<comment type="caution">
    <text evidence="2">The sequence shown here is derived from an EMBL/GenBank/DDBJ whole genome shotgun (WGS) entry which is preliminary data.</text>
</comment>
<organism evidence="2 3">
    <name type="scientific">Penicillium arizonense</name>
    <dbReference type="NCBI Taxonomy" id="1835702"/>
    <lineage>
        <taxon>Eukaryota</taxon>
        <taxon>Fungi</taxon>
        <taxon>Dikarya</taxon>
        <taxon>Ascomycota</taxon>
        <taxon>Pezizomycotina</taxon>
        <taxon>Eurotiomycetes</taxon>
        <taxon>Eurotiomycetidae</taxon>
        <taxon>Eurotiales</taxon>
        <taxon>Aspergillaceae</taxon>
        <taxon>Penicillium</taxon>
    </lineage>
</organism>
<keyword evidence="1" id="KW-0812">Transmembrane</keyword>
<name>A0A1F5LFI1_PENAI</name>
<protein>
    <recommendedName>
        <fullName evidence="4">Integral membrane protein</fullName>
    </recommendedName>
</protein>
<keyword evidence="3" id="KW-1185">Reference proteome</keyword>
<feature type="transmembrane region" description="Helical" evidence="1">
    <location>
        <begin position="98"/>
        <end position="119"/>
    </location>
</feature>
<dbReference type="STRING" id="1835702.A0A1F5LFI1"/>
<evidence type="ECO:0000313" key="3">
    <source>
        <dbReference type="Proteomes" id="UP000177622"/>
    </source>
</evidence>
<dbReference type="RefSeq" id="XP_022487405.1">
    <property type="nucleotide sequence ID" value="XM_022632500.1"/>
</dbReference>
<accession>A0A1F5LFI1</accession>
<dbReference type="Proteomes" id="UP000177622">
    <property type="component" value="Unassembled WGS sequence"/>
</dbReference>
<reference evidence="2 3" key="1">
    <citation type="journal article" date="2016" name="Sci. Rep.">
        <title>Penicillium arizonense, a new, genome sequenced fungal species, reveals a high chemical diversity in secreted metabolites.</title>
        <authorList>
            <person name="Grijseels S."/>
            <person name="Nielsen J.C."/>
            <person name="Randelovic M."/>
            <person name="Nielsen J."/>
            <person name="Nielsen K.F."/>
            <person name="Workman M."/>
            <person name="Frisvad J.C."/>
        </authorList>
    </citation>
    <scope>NUCLEOTIDE SEQUENCE [LARGE SCALE GENOMIC DNA]</scope>
    <source>
        <strain evidence="2 3">CBS 141311</strain>
    </source>
</reference>
<feature type="transmembrane region" description="Helical" evidence="1">
    <location>
        <begin position="62"/>
        <end position="83"/>
    </location>
</feature>
<evidence type="ECO:0000256" key="1">
    <source>
        <dbReference type="SAM" id="Phobius"/>
    </source>
</evidence>
<dbReference type="EMBL" id="LXJU01000011">
    <property type="protein sequence ID" value="OGE51962.1"/>
    <property type="molecule type" value="Genomic_DNA"/>
</dbReference>
<gene>
    <name evidence="2" type="ORF">PENARI_c011G01345</name>
</gene>
<keyword evidence="1" id="KW-0472">Membrane</keyword>